<dbReference type="PANTHER" id="PTHR30255">
    <property type="entry name" value="SINGLE-STRANDED-DNA-SPECIFIC EXONUCLEASE RECJ"/>
    <property type="match status" value="1"/>
</dbReference>
<evidence type="ECO:0000256" key="6">
    <source>
        <dbReference type="SAM" id="MobiDB-lite"/>
    </source>
</evidence>
<feature type="domain" description="RecJ OB" evidence="9">
    <location>
        <begin position="461"/>
        <end position="567"/>
    </location>
</feature>
<dbReference type="GO" id="GO:0008409">
    <property type="term" value="F:5'-3' exonuclease activity"/>
    <property type="evidence" value="ECO:0007669"/>
    <property type="project" value="InterPro"/>
</dbReference>
<evidence type="ECO:0000256" key="1">
    <source>
        <dbReference type="ARBA" id="ARBA00005915"/>
    </source>
</evidence>
<dbReference type="InterPro" id="IPR003156">
    <property type="entry name" value="DHHA1_dom"/>
</dbReference>
<evidence type="ECO:0000259" key="8">
    <source>
        <dbReference type="Pfam" id="PF02272"/>
    </source>
</evidence>
<evidence type="ECO:0000313" key="10">
    <source>
        <dbReference type="EMBL" id="OAT85026.1"/>
    </source>
</evidence>
<dbReference type="STRING" id="1838280.A6M21_07180"/>
<dbReference type="EMBL" id="LYVF01000085">
    <property type="protein sequence ID" value="OAT85026.1"/>
    <property type="molecule type" value="Genomic_DNA"/>
</dbReference>
<dbReference type="Pfam" id="PF02272">
    <property type="entry name" value="DHHA1"/>
    <property type="match status" value="1"/>
</dbReference>
<evidence type="ECO:0000256" key="2">
    <source>
        <dbReference type="ARBA" id="ARBA00019841"/>
    </source>
</evidence>
<accession>A0A1B7LGG6</accession>
<dbReference type="InterPro" id="IPR001667">
    <property type="entry name" value="DDH_dom"/>
</dbReference>
<evidence type="ECO:0000313" key="11">
    <source>
        <dbReference type="Proteomes" id="UP000078532"/>
    </source>
</evidence>
<evidence type="ECO:0000256" key="3">
    <source>
        <dbReference type="ARBA" id="ARBA00022722"/>
    </source>
</evidence>
<organism evidence="10 11">
    <name type="scientific">Desulfotomaculum copahuensis</name>
    <dbReference type="NCBI Taxonomy" id="1838280"/>
    <lineage>
        <taxon>Bacteria</taxon>
        <taxon>Bacillati</taxon>
        <taxon>Bacillota</taxon>
        <taxon>Clostridia</taxon>
        <taxon>Eubacteriales</taxon>
        <taxon>Desulfotomaculaceae</taxon>
        <taxon>Desulfotomaculum</taxon>
    </lineage>
</organism>
<dbReference type="GO" id="GO:0006281">
    <property type="term" value="P:DNA repair"/>
    <property type="evidence" value="ECO:0007669"/>
    <property type="project" value="InterPro"/>
</dbReference>
<dbReference type="Proteomes" id="UP000078532">
    <property type="component" value="Unassembled WGS sequence"/>
</dbReference>
<dbReference type="InterPro" id="IPR004610">
    <property type="entry name" value="RecJ"/>
</dbReference>
<dbReference type="Pfam" id="PF01368">
    <property type="entry name" value="DHH"/>
    <property type="match status" value="1"/>
</dbReference>
<dbReference type="AlphaFoldDB" id="A0A1B7LGG6"/>
<proteinExistence type="inferred from homology"/>
<comment type="similarity">
    <text evidence="1">Belongs to the RecJ family.</text>
</comment>
<dbReference type="SUPFAM" id="SSF64182">
    <property type="entry name" value="DHH phosphoesterases"/>
    <property type="match status" value="1"/>
</dbReference>
<gene>
    <name evidence="10" type="ORF">A6M21_07180</name>
</gene>
<dbReference type="InterPro" id="IPR051673">
    <property type="entry name" value="SSDNA_exonuclease_RecJ"/>
</dbReference>
<keyword evidence="11" id="KW-1185">Reference proteome</keyword>
<dbReference type="Gene3D" id="3.10.310.30">
    <property type="match status" value="1"/>
</dbReference>
<evidence type="ECO:0000259" key="9">
    <source>
        <dbReference type="Pfam" id="PF17768"/>
    </source>
</evidence>
<evidence type="ECO:0000259" key="7">
    <source>
        <dbReference type="Pfam" id="PF01368"/>
    </source>
</evidence>
<dbReference type="InterPro" id="IPR027417">
    <property type="entry name" value="P-loop_NTPase"/>
</dbReference>
<dbReference type="InterPro" id="IPR041122">
    <property type="entry name" value="RecJ_OB"/>
</dbReference>
<keyword evidence="3" id="KW-0540">Nuclease</keyword>
<dbReference type="OrthoDB" id="9809852at2"/>
<comment type="caution">
    <text evidence="10">The sequence shown here is derived from an EMBL/GenBank/DDBJ whole genome shotgun (WGS) entry which is preliminary data.</text>
</comment>
<feature type="domain" description="DHHA1" evidence="8">
    <location>
        <begin position="353"/>
        <end position="446"/>
    </location>
</feature>
<keyword evidence="5 10" id="KW-0269">Exonuclease</keyword>
<dbReference type="NCBIfam" id="TIGR00644">
    <property type="entry name" value="recJ"/>
    <property type="match status" value="1"/>
</dbReference>
<keyword evidence="4" id="KW-0378">Hydrolase</keyword>
<feature type="domain" description="DDH" evidence="7">
    <location>
        <begin position="83"/>
        <end position="234"/>
    </location>
</feature>
<protein>
    <recommendedName>
        <fullName evidence="2">Single-stranded-DNA-specific exonuclease RecJ</fullName>
    </recommendedName>
</protein>
<evidence type="ECO:0000256" key="4">
    <source>
        <dbReference type="ARBA" id="ARBA00022801"/>
    </source>
</evidence>
<dbReference type="PANTHER" id="PTHR30255:SF2">
    <property type="entry name" value="SINGLE-STRANDED-DNA-SPECIFIC EXONUCLEASE RECJ"/>
    <property type="match status" value="1"/>
</dbReference>
<sequence length="934" mass="99200">MPLRKQKIWRVKRADPALKYILARELKISPILAHLLLNRGVYTVEEARIFLSGGLEQLAAPGLMKGMDRAVERLAAAIKSGDKVLVYGDYDADGITATALLVKVLRRLGARVEYYIPGRLTEGYGLHEAVLEQARAAGFTLVVTVDCGISNAGAVAAAVRAGGPDVIITDHHQVPSALPPAVAVLNPRQPDCAYPFKELAGVGVALKLAQALLVACGQDEDAWQDYLDLACLGTVADIVPLLGENRILVKAGLSRLACGGSAGLQALLDASGVKKEELDARAVGFALAPRLNAAGRLGDARPAVELLLCTDDTRARELAGRLNHGNRERQQIEAGVLAEALAMLHADPARAGDRVLVLASPGWHAGVIGIVASRLMDHFYRPVLLIALDGGQGKGSGRSIPGFHLYRALEHCREYLLAFGGHAGAAGFSLPAERVEALRAAINRYAGEVMPGEAPLPVLDVDALVSLRDISPRLITELAMLAPFGHGNPDPLLACCGVSVLHCRGVGRDGHHLKLLVRENGTTMDGIGFHLAGCVDEVAAGAAMDLAFTPAFDHWRGERNLQLAVKDLRPGGGEPAALNQPHGGAGGPGPKKANDDLSLLFQEAARHLPRAEQALFLPGFVRRALAEYSRSPQADRLPDWCRRAFGVPPPAAGGLSGTDAGRETAALRLVDRRGRPGRPAWLAGLVAAGRRTLVLVDSPHRTVELASYLRHACPEAGKGTVFCHAWQDEGQRVLIRELLASGRAGVLVTTPDQAAVTAGREMSRVVVYHPPGDRREWEMVVEAARRAGAGAVYLLFGREDARLAARYLAALAPDRDSLARLYLLLSRGNGPPARSGSGDELLDRLTRQLKRAGCVQAQEFTVALGMAVLAELGLLAWPAAGGDSPVCLPACRGEKRPLSGSATYCWAQQLKKTSLEWLGHTLNASVGTLFPGPC</sequence>
<dbReference type="GO" id="GO:0003676">
    <property type="term" value="F:nucleic acid binding"/>
    <property type="evidence" value="ECO:0007669"/>
    <property type="project" value="InterPro"/>
</dbReference>
<evidence type="ECO:0000256" key="5">
    <source>
        <dbReference type="ARBA" id="ARBA00022839"/>
    </source>
</evidence>
<dbReference type="Gene3D" id="3.90.1640.30">
    <property type="match status" value="1"/>
</dbReference>
<name>A0A1B7LGG6_9FIRM</name>
<dbReference type="InterPro" id="IPR038763">
    <property type="entry name" value="DHH_sf"/>
</dbReference>
<reference evidence="10 11" key="1">
    <citation type="submission" date="2016-04" db="EMBL/GenBank/DDBJ databases">
        <authorList>
            <person name="Evans L.H."/>
            <person name="Alamgir A."/>
            <person name="Owens N."/>
            <person name="Weber N.D."/>
            <person name="Virtaneva K."/>
            <person name="Barbian K."/>
            <person name="Babar A."/>
            <person name="Rosenke K."/>
        </authorList>
    </citation>
    <scope>NUCLEOTIDE SEQUENCE [LARGE SCALE GENOMIC DNA]</scope>
    <source>
        <strain evidence="10 11">LMa1</strain>
    </source>
</reference>
<dbReference type="GO" id="GO:0006310">
    <property type="term" value="P:DNA recombination"/>
    <property type="evidence" value="ECO:0007669"/>
    <property type="project" value="InterPro"/>
</dbReference>
<feature type="region of interest" description="Disordered" evidence="6">
    <location>
        <begin position="568"/>
        <end position="595"/>
    </location>
</feature>
<dbReference type="RefSeq" id="WP_066667200.1">
    <property type="nucleotide sequence ID" value="NZ_LYVF01000085.1"/>
</dbReference>
<dbReference type="Pfam" id="PF17768">
    <property type="entry name" value="RecJ_OB"/>
    <property type="match status" value="1"/>
</dbReference>
<dbReference type="SUPFAM" id="SSF52540">
    <property type="entry name" value="P-loop containing nucleoside triphosphate hydrolases"/>
    <property type="match status" value="1"/>
</dbReference>